<organism evidence="1">
    <name type="scientific">Rhizophora mucronata</name>
    <name type="common">Asiatic mangrove</name>
    <dbReference type="NCBI Taxonomy" id="61149"/>
    <lineage>
        <taxon>Eukaryota</taxon>
        <taxon>Viridiplantae</taxon>
        <taxon>Streptophyta</taxon>
        <taxon>Embryophyta</taxon>
        <taxon>Tracheophyta</taxon>
        <taxon>Spermatophyta</taxon>
        <taxon>Magnoliopsida</taxon>
        <taxon>eudicotyledons</taxon>
        <taxon>Gunneridae</taxon>
        <taxon>Pentapetalae</taxon>
        <taxon>rosids</taxon>
        <taxon>fabids</taxon>
        <taxon>Malpighiales</taxon>
        <taxon>Rhizophoraceae</taxon>
        <taxon>Rhizophora</taxon>
    </lineage>
</organism>
<protein>
    <submittedName>
        <fullName evidence="1">Uncharacterized protein</fullName>
    </submittedName>
</protein>
<evidence type="ECO:0000313" key="1">
    <source>
        <dbReference type="EMBL" id="MBX50296.1"/>
    </source>
</evidence>
<name>A0A2P2P6A6_RHIMU</name>
<dbReference type="EMBL" id="GGEC01069812">
    <property type="protein sequence ID" value="MBX50296.1"/>
    <property type="molecule type" value="Transcribed_RNA"/>
</dbReference>
<sequence>MGFCKTLSWVEFSLAALTLGADFGVLEVKVLAFTNPR</sequence>
<reference evidence="1" key="1">
    <citation type="submission" date="2018-02" db="EMBL/GenBank/DDBJ databases">
        <title>Rhizophora mucronata_Transcriptome.</title>
        <authorList>
            <person name="Meera S.P."/>
            <person name="Sreeshan A."/>
            <person name="Augustine A."/>
        </authorList>
    </citation>
    <scope>NUCLEOTIDE SEQUENCE</scope>
    <source>
        <tissue evidence="1">Leaf</tissue>
    </source>
</reference>
<proteinExistence type="predicted"/>
<dbReference type="AlphaFoldDB" id="A0A2P2P6A6"/>
<accession>A0A2P2P6A6</accession>